<proteinExistence type="predicted"/>
<reference evidence="1 2" key="1">
    <citation type="journal article" date="2014" name="PLoS Genet.">
        <title>Phylogenetically driven sequencing of extremely halophilic archaea reveals strategies for static and dynamic osmo-response.</title>
        <authorList>
            <person name="Becker E.A."/>
            <person name="Seitzer P.M."/>
            <person name="Tritt A."/>
            <person name="Larsen D."/>
            <person name="Krusor M."/>
            <person name="Yao A.I."/>
            <person name="Wu D."/>
            <person name="Madern D."/>
            <person name="Eisen J.A."/>
            <person name="Darling A.E."/>
            <person name="Facciotti M.T."/>
        </authorList>
    </citation>
    <scope>NUCLEOTIDE SEQUENCE [LARGE SCALE GENOMIC DNA]</scope>
    <source>
        <strain evidence="1 2">SP2</strain>
    </source>
</reference>
<dbReference type="AlphaFoldDB" id="L9XVF2"/>
<dbReference type="EMBL" id="AOIC01000097">
    <property type="protein sequence ID" value="ELY65819.1"/>
    <property type="molecule type" value="Genomic_DNA"/>
</dbReference>
<accession>L9XVF2</accession>
<evidence type="ECO:0008006" key="3">
    <source>
        <dbReference type="Google" id="ProtNLM"/>
    </source>
</evidence>
<dbReference type="Proteomes" id="UP000011613">
    <property type="component" value="Unassembled WGS sequence"/>
</dbReference>
<evidence type="ECO:0000313" key="1">
    <source>
        <dbReference type="EMBL" id="ELY65819.1"/>
    </source>
</evidence>
<gene>
    <name evidence="1" type="ORF">C490_13606</name>
</gene>
<evidence type="ECO:0000313" key="2">
    <source>
        <dbReference type="Proteomes" id="UP000011613"/>
    </source>
</evidence>
<organism evidence="1 2">
    <name type="scientific">Natronobacterium gregoryi (strain ATCC 43098 / DSM 3393 / CCM 3738 / CIP 104747 / IAM 13177 / JCM 8860 / NBRC 102187 / NCIMB 2189 / SP2)</name>
    <dbReference type="NCBI Taxonomy" id="797304"/>
    <lineage>
        <taxon>Archaea</taxon>
        <taxon>Methanobacteriati</taxon>
        <taxon>Methanobacteriota</taxon>
        <taxon>Stenosarchaea group</taxon>
        <taxon>Halobacteria</taxon>
        <taxon>Halobacteriales</taxon>
        <taxon>Natrialbaceae</taxon>
        <taxon>Natronobacterium</taxon>
    </lineage>
</organism>
<comment type="caution">
    <text evidence="1">The sequence shown here is derived from an EMBL/GenBank/DDBJ whole genome shotgun (WGS) entry which is preliminary data.</text>
</comment>
<sequence>MAKVVLDRTQIHEVRMTIRDEVWNEVITTLATEGEFRIKDLDLDEEQKYTVRRCLQEMEDQGWVTRSSKQSPIYRTGWKMKLIMNQASDEEDAETELTEE</sequence>
<protein>
    <recommendedName>
        <fullName evidence="3">MarR family transcriptional regulator</fullName>
    </recommendedName>
</protein>
<name>L9XVF2_NATGS</name>